<dbReference type="PANTHER" id="PTHR13029:SF18">
    <property type="entry name" value="MYELIN REGULATORY FACTOR HOMOLOG 1"/>
    <property type="match status" value="1"/>
</dbReference>
<feature type="signal peptide" evidence="1">
    <location>
        <begin position="1"/>
        <end position="19"/>
    </location>
</feature>
<dbReference type="InterPro" id="IPR030392">
    <property type="entry name" value="S74_ICA"/>
</dbReference>
<comment type="caution">
    <text evidence="3">The sequence shown here is derived from an EMBL/GenBank/DDBJ whole genome shotgun (WGS) entry which is preliminary data.</text>
</comment>
<reference evidence="4" key="1">
    <citation type="journal article" date="2019" name="Int. J. Syst. Evol. Microbiol.">
        <title>The Global Catalogue of Microorganisms (GCM) 10K type strain sequencing project: providing services to taxonomists for standard genome sequencing and annotation.</title>
        <authorList>
            <consortium name="The Broad Institute Genomics Platform"/>
            <consortium name="The Broad Institute Genome Sequencing Center for Infectious Disease"/>
            <person name="Wu L."/>
            <person name="Ma J."/>
        </authorList>
    </citation>
    <scope>NUCLEOTIDE SEQUENCE [LARGE SCALE GENOMIC DNA]</scope>
    <source>
        <strain evidence="4">JCM 18019</strain>
    </source>
</reference>
<dbReference type="Gene3D" id="1.10.10.10">
    <property type="entry name" value="Winged helix-like DNA-binding domain superfamily/Winged helix DNA-binding domain"/>
    <property type="match status" value="1"/>
</dbReference>
<evidence type="ECO:0000256" key="1">
    <source>
        <dbReference type="SAM" id="SignalP"/>
    </source>
</evidence>
<protein>
    <recommendedName>
        <fullName evidence="2">Peptidase S74 domain-containing protein</fullName>
    </recommendedName>
</protein>
<name>A0ABP9LU61_9FLAO</name>
<gene>
    <name evidence="3" type="ORF">GCM10023210_05010</name>
</gene>
<feature type="chain" id="PRO_5046100290" description="Peptidase S74 domain-containing protein" evidence="1">
    <location>
        <begin position="20"/>
        <end position="440"/>
    </location>
</feature>
<keyword evidence="1" id="KW-0732">Signal</keyword>
<dbReference type="InterPro" id="IPR036388">
    <property type="entry name" value="WH-like_DNA-bd_sf"/>
</dbReference>
<dbReference type="EMBL" id="BAABHX010000001">
    <property type="protein sequence ID" value="GAA5084806.1"/>
    <property type="molecule type" value="Genomic_DNA"/>
</dbReference>
<feature type="domain" description="Peptidase S74" evidence="2">
    <location>
        <begin position="338"/>
        <end position="435"/>
    </location>
</feature>
<dbReference type="PROSITE" id="PS51688">
    <property type="entry name" value="ICA"/>
    <property type="match status" value="1"/>
</dbReference>
<dbReference type="InterPro" id="IPR051577">
    <property type="entry name" value="MRF-like"/>
</dbReference>
<evidence type="ECO:0000313" key="3">
    <source>
        <dbReference type="EMBL" id="GAA5084806.1"/>
    </source>
</evidence>
<dbReference type="Proteomes" id="UP001500353">
    <property type="component" value="Unassembled WGS sequence"/>
</dbReference>
<evidence type="ECO:0000313" key="4">
    <source>
        <dbReference type="Proteomes" id="UP001500353"/>
    </source>
</evidence>
<keyword evidence="4" id="KW-1185">Reference proteome</keyword>
<accession>A0ABP9LU61</accession>
<sequence length="440" mass="46754">MKKNLTLTVALLLGVYSNAQIGINTETPAATFDVMAKANATTAQGIIAPRLTGLQIKTATSNSLYTTAQNGTIVYATSAQPVSPSTPASANISSPGYYYWDGTMWQKFDINLYQHDGSLATNRIVSMTDKTLSFTPGTTQLVNQFSVDGSTFSVDALNNRVGINNSAPFSELSLSNNTFGANQTDVNGKKFAIYNGGNADFYGLGISAGILQFHAASTPDEAPGMVLSGYGYLGVGLMGTDPTHRLHIIPESGFDPVRIQGLNEDLTAPNVLTVTNTGILKTIPKTSLSGAGSNLWTLTGSNLYPTTLTNNIGIGTTTPSSLLQVNGTITANRIQGPSDSRFKKNVTPIKNALEKVLSLGGYTYDWKDASEFPNQSIGKGHDMGVIAQEVEKAFPEAVTTNKEGYKAVNYQALVPALIEAIKSQQTQINALQTQVNKLSK</sequence>
<dbReference type="PANTHER" id="PTHR13029">
    <property type="match status" value="1"/>
</dbReference>
<organism evidence="3 4">
    <name type="scientific">Chryseobacterium ginsengisoli</name>
    <dbReference type="NCBI Taxonomy" id="363853"/>
    <lineage>
        <taxon>Bacteria</taxon>
        <taxon>Pseudomonadati</taxon>
        <taxon>Bacteroidota</taxon>
        <taxon>Flavobacteriia</taxon>
        <taxon>Flavobacteriales</taxon>
        <taxon>Weeksellaceae</taxon>
        <taxon>Chryseobacterium group</taxon>
        <taxon>Chryseobacterium</taxon>
    </lineage>
</organism>
<evidence type="ECO:0000259" key="2">
    <source>
        <dbReference type="PROSITE" id="PS51688"/>
    </source>
</evidence>
<dbReference type="RefSeq" id="WP_345200100.1">
    <property type="nucleotide sequence ID" value="NZ_BAABHX010000001.1"/>
</dbReference>
<dbReference type="Pfam" id="PF13884">
    <property type="entry name" value="Peptidase_S74"/>
    <property type="match status" value="1"/>
</dbReference>
<proteinExistence type="predicted"/>